<dbReference type="Gene3D" id="3.15.10.20">
    <property type="entry name" value="Activator of Hsp90 ATPase Aha1, N-terminal domain"/>
    <property type="match status" value="1"/>
</dbReference>
<dbReference type="Pfam" id="PF09229">
    <property type="entry name" value="Aha1_N"/>
    <property type="match status" value="1"/>
</dbReference>
<organism evidence="3 4">
    <name type="scientific">Petromyzon marinus</name>
    <name type="common">Sea lamprey</name>
    <dbReference type="NCBI Taxonomy" id="7757"/>
    <lineage>
        <taxon>Eukaryota</taxon>
        <taxon>Metazoa</taxon>
        <taxon>Chordata</taxon>
        <taxon>Craniata</taxon>
        <taxon>Vertebrata</taxon>
        <taxon>Cyclostomata</taxon>
        <taxon>Hyperoartia</taxon>
        <taxon>Petromyzontiformes</taxon>
        <taxon>Petromyzontidae</taxon>
        <taxon>Petromyzon</taxon>
    </lineage>
</organism>
<dbReference type="AlphaFoldDB" id="A0AAJ7TL19"/>
<evidence type="ECO:0000259" key="2">
    <source>
        <dbReference type="SMART" id="SM01000"/>
    </source>
</evidence>
<dbReference type="PANTHER" id="PTHR13009">
    <property type="entry name" value="HEAT SHOCK PROTEIN 90 HSP90 CO-CHAPERONE AHA-1"/>
    <property type="match status" value="1"/>
</dbReference>
<evidence type="ECO:0000313" key="3">
    <source>
        <dbReference type="Proteomes" id="UP001318040"/>
    </source>
</evidence>
<dbReference type="InterPro" id="IPR023393">
    <property type="entry name" value="START-like_dom_sf"/>
</dbReference>
<dbReference type="GeneID" id="116947796"/>
<dbReference type="KEGG" id="pmrn:116947796"/>
<protein>
    <submittedName>
        <fullName evidence="4">Activator of 90 kDa heat shock protein ATPase homolog 1-like isoform X1</fullName>
    </submittedName>
</protein>
<accession>A0AAJ7TL19</accession>
<proteinExistence type="inferred from homology"/>
<sequence>MAKWGEGDPRWIVEERADATNVNNWHWTERDVTKWSEDLLRQLLMDVRATSLDGTCEVTEVTRVQGEASCNNRKGKLIFFYEWDLELAWQATGSAMGTKYSGIVKIPNLSEENDIDEIEVAVSLKKDEAETPLLEVMRTAGVDGIKHALVTYVRTLKSEFTQGMILPAKNGITCQTPDATLPSGHDEQQKDACARRPSQEVGVRIPTCSVVLMETFPTCAEELYRTFTSQELVSLFTNAPALVEPEKGGRIRMLNGNVSGEFCELIENEQIVMKWRCKTWPEEHYADVTLRLRKADGGNTELRLECLHVPLRHEEATRHDWQRHYFQRIRQAFGWVASPPPL</sequence>
<dbReference type="SUPFAM" id="SSF55961">
    <property type="entry name" value="Bet v1-like"/>
    <property type="match status" value="1"/>
</dbReference>
<dbReference type="CDD" id="cd08892">
    <property type="entry name" value="SRPBCC_Aha1"/>
    <property type="match status" value="1"/>
</dbReference>
<dbReference type="GO" id="GO:0005829">
    <property type="term" value="C:cytosol"/>
    <property type="evidence" value="ECO:0007669"/>
    <property type="project" value="TreeGrafter"/>
</dbReference>
<dbReference type="InterPro" id="IPR015310">
    <property type="entry name" value="AHSA1-like_N"/>
</dbReference>
<dbReference type="Pfam" id="PF08327">
    <property type="entry name" value="AHSA1"/>
    <property type="match status" value="1"/>
</dbReference>
<dbReference type="InterPro" id="IPR036338">
    <property type="entry name" value="Aha1"/>
</dbReference>
<dbReference type="SMART" id="SM01000">
    <property type="entry name" value="Aha1_N"/>
    <property type="match status" value="1"/>
</dbReference>
<dbReference type="SUPFAM" id="SSF103111">
    <property type="entry name" value="Activator of Hsp90 ATPase, Aha1"/>
    <property type="match status" value="1"/>
</dbReference>
<dbReference type="GO" id="GO:0006457">
    <property type="term" value="P:protein folding"/>
    <property type="evidence" value="ECO:0007669"/>
    <property type="project" value="TreeGrafter"/>
</dbReference>
<feature type="domain" description="Activator of Hsp90 ATPase AHSA1-like N-terminal" evidence="2">
    <location>
        <begin position="29"/>
        <end position="162"/>
    </location>
</feature>
<dbReference type="GO" id="GO:0001671">
    <property type="term" value="F:ATPase activator activity"/>
    <property type="evidence" value="ECO:0007669"/>
    <property type="project" value="InterPro"/>
</dbReference>
<dbReference type="RefSeq" id="XP_032819835.1">
    <property type="nucleotide sequence ID" value="XM_032963944.1"/>
</dbReference>
<name>A0AAJ7TL19_PETMA</name>
<dbReference type="PANTHER" id="PTHR13009:SF22">
    <property type="entry name" value="LD43819P"/>
    <property type="match status" value="1"/>
</dbReference>
<dbReference type="Proteomes" id="UP001318040">
    <property type="component" value="Chromosome 31"/>
</dbReference>
<reference evidence="4" key="1">
    <citation type="submission" date="2025-08" db="UniProtKB">
        <authorList>
            <consortium name="RefSeq"/>
        </authorList>
    </citation>
    <scope>IDENTIFICATION</scope>
    <source>
        <tissue evidence="4">Sperm</tissue>
    </source>
</reference>
<dbReference type="InterPro" id="IPR013538">
    <property type="entry name" value="ASHA1/2-like_C"/>
</dbReference>
<evidence type="ECO:0000313" key="4">
    <source>
        <dbReference type="RefSeq" id="XP_032819835.1"/>
    </source>
</evidence>
<dbReference type="Gene3D" id="3.30.530.20">
    <property type="match status" value="1"/>
</dbReference>
<comment type="similarity">
    <text evidence="1">Belongs to the AHA1 family.</text>
</comment>
<evidence type="ECO:0000256" key="1">
    <source>
        <dbReference type="ARBA" id="ARBA00006817"/>
    </source>
</evidence>
<dbReference type="GO" id="GO:0051087">
    <property type="term" value="F:protein-folding chaperone binding"/>
    <property type="evidence" value="ECO:0007669"/>
    <property type="project" value="InterPro"/>
</dbReference>
<keyword evidence="3" id="KW-1185">Reference proteome</keyword>
<gene>
    <name evidence="4" type="primary">LOC116947796</name>
</gene>